<dbReference type="GO" id="GO:0051301">
    <property type="term" value="P:cell division"/>
    <property type="evidence" value="ECO:0007669"/>
    <property type="project" value="InterPro"/>
</dbReference>
<evidence type="ECO:0000256" key="5">
    <source>
        <dbReference type="ARBA" id="ARBA00023136"/>
    </source>
</evidence>
<accession>X1JBX7</accession>
<evidence type="ECO:0008006" key="8">
    <source>
        <dbReference type="Google" id="ProtNLM"/>
    </source>
</evidence>
<dbReference type="EMBL" id="BARU01040566">
    <property type="protein sequence ID" value="GAH78990.1"/>
    <property type="molecule type" value="Genomic_DNA"/>
</dbReference>
<evidence type="ECO:0000313" key="7">
    <source>
        <dbReference type="EMBL" id="GAH78990.1"/>
    </source>
</evidence>
<gene>
    <name evidence="7" type="ORF">S03H2_62694</name>
</gene>
<dbReference type="PANTHER" id="PTHR30474">
    <property type="entry name" value="CELL CYCLE PROTEIN"/>
    <property type="match status" value="1"/>
</dbReference>
<feature type="non-terminal residue" evidence="7">
    <location>
        <position position="1"/>
    </location>
</feature>
<feature type="non-terminal residue" evidence="7">
    <location>
        <position position="231"/>
    </location>
</feature>
<proteinExistence type="predicted"/>
<dbReference type="AlphaFoldDB" id="X1JBX7"/>
<feature type="transmembrane region" description="Helical" evidence="6">
    <location>
        <begin position="76"/>
        <end position="92"/>
    </location>
</feature>
<sequence length="231" mass="25734">TPLLGREVHGARSWLGIGEVGIQPSEFAKIFTILFLGSYLSGIGRGVRELRRFLLGFGIVLLPMGLILIQPDMGTALVYIPIFLVITFIAGARLRHIFFITVSGFLVVLFSALPSCKDWIFSQNSSFLDLIMDVDFLKYLLGALIFITLLAAWGTYSFKNRYFYWILYISSLLLVSILGAMLMRRVLKEYQIMRLIIFLNPRLDPRGAGWNIIQSVTAVGSGGFSGKGVPA</sequence>
<dbReference type="GO" id="GO:0008360">
    <property type="term" value="P:regulation of cell shape"/>
    <property type="evidence" value="ECO:0007669"/>
    <property type="project" value="UniProtKB-KW"/>
</dbReference>
<reference evidence="7" key="1">
    <citation type="journal article" date="2014" name="Front. Microbiol.">
        <title>High frequency of phylogenetically diverse reductive dehalogenase-homologous genes in deep subseafloor sedimentary metagenomes.</title>
        <authorList>
            <person name="Kawai M."/>
            <person name="Futagami T."/>
            <person name="Toyoda A."/>
            <person name="Takaki Y."/>
            <person name="Nishi S."/>
            <person name="Hori S."/>
            <person name="Arai W."/>
            <person name="Tsubouchi T."/>
            <person name="Morono Y."/>
            <person name="Uchiyama I."/>
            <person name="Ito T."/>
            <person name="Fujiyama A."/>
            <person name="Inagaki F."/>
            <person name="Takami H."/>
        </authorList>
    </citation>
    <scope>NUCLEOTIDE SEQUENCE</scope>
    <source>
        <strain evidence="7">Expedition CK06-06</strain>
    </source>
</reference>
<dbReference type="InterPro" id="IPR001182">
    <property type="entry name" value="FtsW/RodA"/>
</dbReference>
<evidence type="ECO:0000256" key="3">
    <source>
        <dbReference type="ARBA" id="ARBA00022960"/>
    </source>
</evidence>
<protein>
    <recommendedName>
        <fullName evidence="8">Rod shape-determining protein RodA</fullName>
    </recommendedName>
</protein>
<comment type="subcellular location">
    <subcellularLocation>
        <location evidence="1">Membrane</location>
        <topology evidence="1">Multi-pass membrane protein</topology>
    </subcellularLocation>
</comment>
<dbReference type="GO" id="GO:0005886">
    <property type="term" value="C:plasma membrane"/>
    <property type="evidence" value="ECO:0007669"/>
    <property type="project" value="TreeGrafter"/>
</dbReference>
<dbReference type="Pfam" id="PF01098">
    <property type="entry name" value="FTSW_RODA_SPOVE"/>
    <property type="match status" value="2"/>
</dbReference>
<feature type="transmembrane region" description="Helical" evidence="6">
    <location>
        <begin position="162"/>
        <end position="183"/>
    </location>
</feature>
<feature type="transmembrane region" description="Helical" evidence="6">
    <location>
        <begin position="98"/>
        <end position="116"/>
    </location>
</feature>
<keyword evidence="2 6" id="KW-0812">Transmembrane</keyword>
<keyword evidence="4 6" id="KW-1133">Transmembrane helix</keyword>
<organism evidence="7">
    <name type="scientific">marine sediment metagenome</name>
    <dbReference type="NCBI Taxonomy" id="412755"/>
    <lineage>
        <taxon>unclassified sequences</taxon>
        <taxon>metagenomes</taxon>
        <taxon>ecological metagenomes</taxon>
    </lineage>
</organism>
<evidence type="ECO:0000256" key="2">
    <source>
        <dbReference type="ARBA" id="ARBA00022692"/>
    </source>
</evidence>
<comment type="caution">
    <text evidence="7">The sequence shown here is derived from an EMBL/GenBank/DDBJ whole genome shotgun (WGS) entry which is preliminary data.</text>
</comment>
<evidence type="ECO:0000256" key="4">
    <source>
        <dbReference type="ARBA" id="ARBA00022989"/>
    </source>
</evidence>
<keyword evidence="5 6" id="KW-0472">Membrane</keyword>
<dbReference type="GO" id="GO:0015648">
    <property type="term" value="F:lipid-linked peptidoglycan transporter activity"/>
    <property type="evidence" value="ECO:0007669"/>
    <property type="project" value="TreeGrafter"/>
</dbReference>
<keyword evidence="3" id="KW-0133">Cell shape</keyword>
<evidence type="ECO:0000256" key="6">
    <source>
        <dbReference type="SAM" id="Phobius"/>
    </source>
</evidence>
<name>X1JBX7_9ZZZZ</name>
<feature type="transmembrane region" description="Helical" evidence="6">
    <location>
        <begin position="53"/>
        <end position="69"/>
    </location>
</feature>
<evidence type="ECO:0000256" key="1">
    <source>
        <dbReference type="ARBA" id="ARBA00004141"/>
    </source>
</evidence>
<dbReference type="GO" id="GO:0032153">
    <property type="term" value="C:cell division site"/>
    <property type="evidence" value="ECO:0007669"/>
    <property type="project" value="TreeGrafter"/>
</dbReference>
<feature type="transmembrane region" description="Helical" evidence="6">
    <location>
        <begin position="136"/>
        <end position="156"/>
    </location>
</feature>
<dbReference type="PANTHER" id="PTHR30474:SF1">
    <property type="entry name" value="PEPTIDOGLYCAN GLYCOSYLTRANSFERASE MRDB"/>
    <property type="match status" value="1"/>
</dbReference>